<evidence type="ECO:0000256" key="8">
    <source>
        <dbReference type="RuleBase" id="RU363041"/>
    </source>
</evidence>
<dbReference type="Pfam" id="PF01925">
    <property type="entry name" value="TauE"/>
    <property type="match status" value="1"/>
</dbReference>
<feature type="transmembrane region" description="Helical" evidence="8">
    <location>
        <begin position="137"/>
        <end position="156"/>
    </location>
</feature>
<evidence type="ECO:0000256" key="6">
    <source>
        <dbReference type="ARBA" id="ARBA00022989"/>
    </source>
</evidence>
<gene>
    <name evidence="9" type="ORF">ACFQGD_16000</name>
</gene>
<comment type="subcellular location">
    <subcellularLocation>
        <location evidence="1 8">Cell membrane</location>
        <topology evidence="1 8">Multi-pass membrane protein</topology>
    </subcellularLocation>
</comment>
<dbReference type="EMBL" id="JBHSXX010000001">
    <property type="protein sequence ID" value="MFC6868643.1"/>
    <property type="molecule type" value="Genomic_DNA"/>
</dbReference>
<keyword evidence="3" id="KW-0813">Transport</keyword>
<evidence type="ECO:0000256" key="3">
    <source>
        <dbReference type="ARBA" id="ARBA00022448"/>
    </source>
</evidence>
<dbReference type="PANTHER" id="PTHR30269:SF37">
    <property type="entry name" value="MEMBRANE TRANSPORTER PROTEIN"/>
    <property type="match status" value="1"/>
</dbReference>
<accession>A0ABW2C169</accession>
<comment type="similarity">
    <text evidence="2 8">Belongs to the 4-toluene sulfonate uptake permease (TSUP) (TC 2.A.102) family.</text>
</comment>
<sequence>MHALLAAMRERGHADWHGVGWAMAGRLPGIALGVAVVALLPPGPFAVAVALAVLICVGLSLLTWRPTPTPRSLLVAGVASGTFGTAAAIGGPPLAVLYQHAAGPTIRATLAVYFAVGSLVSVGGLALSGQVHGEPALHAALLLPFLFGGFWLSTPLRRFIDGRWMRPAVLIVAVASAIVLFGRALVG</sequence>
<dbReference type="PANTHER" id="PTHR30269">
    <property type="entry name" value="TRANSMEMBRANE PROTEIN YFCA"/>
    <property type="match status" value="1"/>
</dbReference>
<name>A0ABW2C169_9PSEU</name>
<feature type="transmembrane region" description="Helical" evidence="8">
    <location>
        <begin position="20"/>
        <end position="40"/>
    </location>
</feature>
<keyword evidence="6 8" id="KW-1133">Transmembrane helix</keyword>
<feature type="transmembrane region" description="Helical" evidence="8">
    <location>
        <begin position="45"/>
        <end position="64"/>
    </location>
</feature>
<dbReference type="InterPro" id="IPR002781">
    <property type="entry name" value="TM_pro_TauE-like"/>
</dbReference>
<evidence type="ECO:0000313" key="9">
    <source>
        <dbReference type="EMBL" id="MFC6868643.1"/>
    </source>
</evidence>
<evidence type="ECO:0000256" key="4">
    <source>
        <dbReference type="ARBA" id="ARBA00022475"/>
    </source>
</evidence>
<protein>
    <recommendedName>
        <fullName evidence="8">Probable membrane transporter protein</fullName>
    </recommendedName>
</protein>
<comment type="caution">
    <text evidence="9">The sequence shown here is derived from an EMBL/GenBank/DDBJ whole genome shotgun (WGS) entry which is preliminary data.</text>
</comment>
<proteinExistence type="inferred from homology"/>
<keyword evidence="7 8" id="KW-0472">Membrane</keyword>
<dbReference type="RefSeq" id="WP_345390547.1">
    <property type="nucleotide sequence ID" value="NZ_BAABLA010000005.1"/>
</dbReference>
<reference evidence="10" key="1">
    <citation type="journal article" date="2019" name="Int. J. Syst. Evol. Microbiol.">
        <title>The Global Catalogue of Microorganisms (GCM) 10K type strain sequencing project: providing services to taxonomists for standard genome sequencing and annotation.</title>
        <authorList>
            <consortium name="The Broad Institute Genomics Platform"/>
            <consortium name="The Broad Institute Genome Sequencing Center for Infectious Disease"/>
            <person name="Wu L."/>
            <person name="Ma J."/>
        </authorList>
    </citation>
    <scope>NUCLEOTIDE SEQUENCE [LARGE SCALE GENOMIC DNA]</scope>
    <source>
        <strain evidence="10">KCTC 32255</strain>
    </source>
</reference>
<feature type="transmembrane region" description="Helical" evidence="8">
    <location>
        <begin position="168"/>
        <end position="186"/>
    </location>
</feature>
<keyword evidence="4 8" id="KW-1003">Cell membrane</keyword>
<evidence type="ECO:0000256" key="1">
    <source>
        <dbReference type="ARBA" id="ARBA00004651"/>
    </source>
</evidence>
<keyword evidence="5 8" id="KW-0812">Transmembrane</keyword>
<evidence type="ECO:0000256" key="2">
    <source>
        <dbReference type="ARBA" id="ARBA00009142"/>
    </source>
</evidence>
<feature type="transmembrane region" description="Helical" evidence="8">
    <location>
        <begin position="76"/>
        <end position="98"/>
    </location>
</feature>
<evidence type="ECO:0000256" key="7">
    <source>
        <dbReference type="ARBA" id="ARBA00023136"/>
    </source>
</evidence>
<organism evidence="9 10">
    <name type="scientific">Haloechinothrix salitolerans</name>
    <dbReference type="NCBI Taxonomy" id="926830"/>
    <lineage>
        <taxon>Bacteria</taxon>
        <taxon>Bacillati</taxon>
        <taxon>Actinomycetota</taxon>
        <taxon>Actinomycetes</taxon>
        <taxon>Pseudonocardiales</taxon>
        <taxon>Pseudonocardiaceae</taxon>
        <taxon>Haloechinothrix</taxon>
    </lineage>
</organism>
<evidence type="ECO:0000313" key="10">
    <source>
        <dbReference type="Proteomes" id="UP001596337"/>
    </source>
</evidence>
<evidence type="ECO:0000256" key="5">
    <source>
        <dbReference type="ARBA" id="ARBA00022692"/>
    </source>
</evidence>
<keyword evidence="10" id="KW-1185">Reference proteome</keyword>
<feature type="transmembrane region" description="Helical" evidence="8">
    <location>
        <begin position="110"/>
        <end position="131"/>
    </location>
</feature>
<dbReference type="InterPro" id="IPR052017">
    <property type="entry name" value="TSUP"/>
</dbReference>
<dbReference type="Proteomes" id="UP001596337">
    <property type="component" value="Unassembled WGS sequence"/>
</dbReference>